<sequence>MGKVRLSCLPQLRRFPIEKTGGFLKLERRKTGDILPWVLQCCGMAGAMIDMADGVIQWKITSGDWRSGPKTPRYGVMDITRNYIYLKS</sequence>
<organism evidence="1 2">
    <name type="scientific">Sphenostylis stenocarpa</name>
    <dbReference type="NCBI Taxonomy" id="92480"/>
    <lineage>
        <taxon>Eukaryota</taxon>
        <taxon>Viridiplantae</taxon>
        <taxon>Streptophyta</taxon>
        <taxon>Embryophyta</taxon>
        <taxon>Tracheophyta</taxon>
        <taxon>Spermatophyta</taxon>
        <taxon>Magnoliopsida</taxon>
        <taxon>eudicotyledons</taxon>
        <taxon>Gunneridae</taxon>
        <taxon>Pentapetalae</taxon>
        <taxon>rosids</taxon>
        <taxon>fabids</taxon>
        <taxon>Fabales</taxon>
        <taxon>Fabaceae</taxon>
        <taxon>Papilionoideae</taxon>
        <taxon>50 kb inversion clade</taxon>
        <taxon>NPAAA clade</taxon>
        <taxon>indigoferoid/millettioid clade</taxon>
        <taxon>Phaseoleae</taxon>
        <taxon>Sphenostylis</taxon>
    </lineage>
</organism>
<dbReference type="Gramene" id="rna-AYBTSS11_LOCUS10515">
    <property type="protein sequence ID" value="CAJ1941859.1"/>
    <property type="gene ID" value="gene-AYBTSS11_LOCUS10515"/>
</dbReference>
<protein>
    <submittedName>
        <fullName evidence="1">Uncharacterized protein</fullName>
    </submittedName>
</protein>
<name>A0AA86SJE5_9FABA</name>
<dbReference type="Proteomes" id="UP001189624">
    <property type="component" value="Chromosome 3"/>
</dbReference>
<accession>A0AA86SJE5</accession>
<dbReference type="EMBL" id="OY731400">
    <property type="protein sequence ID" value="CAJ1941859.1"/>
    <property type="molecule type" value="Genomic_DNA"/>
</dbReference>
<proteinExistence type="predicted"/>
<keyword evidence="2" id="KW-1185">Reference proteome</keyword>
<reference evidence="1" key="1">
    <citation type="submission" date="2023-10" db="EMBL/GenBank/DDBJ databases">
        <authorList>
            <person name="Domelevo Entfellner J.-B."/>
        </authorList>
    </citation>
    <scope>NUCLEOTIDE SEQUENCE</scope>
</reference>
<evidence type="ECO:0000313" key="1">
    <source>
        <dbReference type="EMBL" id="CAJ1941859.1"/>
    </source>
</evidence>
<gene>
    <name evidence="1" type="ORF">AYBTSS11_LOCUS10515</name>
</gene>
<evidence type="ECO:0000313" key="2">
    <source>
        <dbReference type="Proteomes" id="UP001189624"/>
    </source>
</evidence>
<dbReference type="AlphaFoldDB" id="A0AA86SJE5"/>